<feature type="transmembrane region" description="Helical" evidence="12">
    <location>
        <begin position="91"/>
        <end position="115"/>
    </location>
</feature>
<dbReference type="PANTHER" id="PTHR35457">
    <property type="entry name" value="HEME A SYNTHASE"/>
    <property type="match status" value="1"/>
</dbReference>
<dbReference type="PANTHER" id="PTHR35457:SF1">
    <property type="entry name" value="HEME A SYNTHASE"/>
    <property type="match status" value="1"/>
</dbReference>
<proteinExistence type="predicted"/>
<evidence type="ECO:0000256" key="11">
    <source>
        <dbReference type="ARBA" id="ARBA00023444"/>
    </source>
</evidence>
<evidence type="ECO:0000313" key="13">
    <source>
        <dbReference type="EMBL" id="SVD50201.1"/>
    </source>
</evidence>
<evidence type="ECO:0000256" key="9">
    <source>
        <dbReference type="ARBA" id="ARBA00023136"/>
    </source>
</evidence>
<keyword evidence="3 12" id="KW-0812">Transmembrane</keyword>
<dbReference type="GO" id="GO:0016020">
    <property type="term" value="C:membrane"/>
    <property type="evidence" value="ECO:0007669"/>
    <property type="project" value="UniProtKB-SubCell"/>
</dbReference>
<dbReference type="Pfam" id="PF02628">
    <property type="entry name" value="COX15-CtaA"/>
    <property type="match status" value="2"/>
</dbReference>
<evidence type="ECO:0000256" key="6">
    <source>
        <dbReference type="ARBA" id="ARBA00023002"/>
    </source>
</evidence>
<comment type="subcellular location">
    <subcellularLocation>
        <location evidence="1">Membrane</location>
        <topology evidence="1">Multi-pass membrane protein</topology>
    </subcellularLocation>
</comment>
<dbReference type="InterPro" id="IPR050450">
    <property type="entry name" value="COX15/CtaA_HemeA_synthase"/>
</dbReference>
<evidence type="ECO:0000256" key="1">
    <source>
        <dbReference type="ARBA" id="ARBA00004141"/>
    </source>
</evidence>
<organism evidence="13">
    <name type="scientific">marine metagenome</name>
    <dbReference type="NCBI Taxonomy" id="408172"/>
    <lineage>
        <taxon>unclassified sequences</taxon>
        <taxon>metagenomes</taxon>
        <taxon>ecological metagenomes</taxon>
    </lineage>
</organism>
<evidence type="ECO:0000256" key="10">
    <source>
        <dbReference type="ARBA" id="ARBA00023157"/>
    </source>
</evidence>
<dbReference type="EMBL" id="UINC01154748">
    <property type="protein sequence ID" value="SVD50201.1"/>
    <property type="molecule type" value="Genomic_DNA"/>
</dbReference>
<evidence type="ECO:0000256" key="12">
    <source>
        <dbReference type="SAM" id="Phobius"/>
    </source>
</evidence>
<evidence type="ECO:0008006" key="14">
    <source>
        <dbReference type="Google" id="ProtNLM"/>
    </source>
</evidence>
<keyword evidence="7" id="KW-0408">Iron</keyword>
<gene>
    <name evidence="13" type="ORF">METZ01_LOCUS403055</name>
</gene>
<evidence type="ECO:0000256" key="4">
    <source>
        <dbReference type="ARBA" id="ARBA00022723"/>
    </source>
</evidence>
<dbReference type="GO" id="GO:0016491">
    <property type="term" value="F:oxidoreductase activity"/>
    <property type="evidence" value="ECO:0007669"/>
    <property type="project" value="UniProtKB-KW"/>
</dbReference>
<reference evidence="13" key="1">
    <citation type="submission" date="2018-05" db="EMBL/GenBank/DDBJ databases">
        <authorList>
            <person name="Lanie J.A."/>
            <person name="Ng W.-L."/>
            <person name="Kazmierczak K.M."/>
            <person name="Andrzejewski T.M."/>
            <person name="Davidsen T.M."/>
            <person name="Wayne K.J."/>
            <person name="Tettelin H."/>
            <person name="Glass J.I."/>
            <person name="Rusch D."/>
            <person name="Podicherti R."/>
            <person name="Tsui H.-C.T."/>
            <person name="Winkler M.E."/>
        </authorList>
    </citation>
    <scope>NUCLEOTIDE SEQUENCE</scope>
</reference>
<dbReference type="AlphaFoldDB" id="A0A382VWC7"/>
<evidence type="ECO:0000256" key="2">
    <source>
        <dbReference type="ARBA" id="ARBA00022475"/>
    </source>
</evidence>
<keyword evidence="8" id="KW-0350">Heme biosynthesis</keyword>
<keyword evidence="6" id="KW-0560">Oxidoreductase</keyword>
<keyword evidence="9 12" id="KW-0472">Membrane</keyword>
<dbReference type="GO" id="GO:0046872">
    <property type="term" value="F:metal ion binding"/>
    <property type="evidence" value="ECO:0007669"/>
    <property type="project" value="UniProtKB-KW"/>
</dbReference>
<keyword evidence="10" id="KW-1015">Disulfide bond</keyword>
<dbReference type="InterPro" id="IPR003780">
    <property type="entry name" value="COX15/CtaA_fam"/>
</dbReference>
<evidence type="ECO:0000256" key="5">
    <source>
        <dbReference type="ARBA" id="ARBA00022989"/>
    </source>
</evidence>
<name>A0A382VWC7_9ZZZZ</name>
<evidence type="ECO:0000256" key="3">
    <source>
        <dbReference type="ARBA" id="ARBA00022692"/>
    </source>
</evidence>
<keyword evidence="4" id="KW-0479">Metal-binding</keyword>
<keyword evidence="5 12" id="KW-1133">Transmembrane helix</keyword>
<feature type="transmembrane region" description="Helical" evidence="12">
    <location>
        <begin position="12"/>
        <end position="31"/>
    </location>
</feature>
<comment type="pathway">
    <text evidence="11">Porphyrin-containing compound metabolism.</text>
</comment>
<dbReference type="GO" id="GO:0006784">
    <property type="term" value="P:heme A biosynthetic process"/>
    <property type="evidence" value="ECO:0007669"/>
    <property type="project" value="InterPro"/>
</dbReference>
<keyword evidence="2" id="KW-1003">Cell membrane</keyword>
<sequence length="169" mass="18356">MSAPSSLGKLPILLSVTIIAMFGLITLGALVRATGSGLGCPDWPLCHGQFIPPFEYHVIIEYSHRLTATVVSILVVASAMIIWWRYRSYQILTALTTFAVIALAVQIVLGGITVVQELPAEVVTAHLFFAQILIATLIITLLIVRQPLPVTGTPRDPIFYWVFGMAVVA</sequence>
<evidence type="ECO:0000256" key="7">
    <source>
        <dbReference type="ARBA" id="ARBA00023004"/>
    </source>
</evidence>
<evidence type="ECO:0000256" key="8">
    <source>
        <dbReference type="ARBA" id="ARBA00023133"/>
    </source>
</evidence>
<feature type="transmembrane region" description="Helical" evidence="12">
    <location>
        <begin position="127"/>
        <end position="144"/>
    </location>
</feature>
<protein>
    <recommendedName>
        <fullName evidence="14">Cytochrome oxidase assembly protein</fullName>
    </recommendedName>
</protein>
<feature type="transmembrane region" description="Helical" evidence="12">
    <location>
        <begin position="66"/>
        <end position="84"/>
    </location>
</feature>
<accession>A0A382VWC7</accession>
<feature type="non-terminal residue" evidence="13">
    <location>
        <position position="169"/>
    </location>
</feature>